<accession>A0A8H6N861</accession>
<dbReference type="EMBL" id="WIGM01000491">
    <property type="protein sequence ID" value="KAF6823774.1"/>
    <property type="molecule type" value="Genomic_DNA"/>
</dbReference>
<dbReference type="AlphaFoldDB" id="A0A8H6N861"/>
<evidence type="ECO:0000313" key="3">
    <source>
        <dbReference type="Proteomes" id="UP000639643"/>
    </source>
</evidence>
<dbReference type="PANTHER" id="PTHR10622">
    <property type="entry name" value="HET DOMAIN-CONTAINING PROTEIN"/>
    <property type="match status" value="1"/>
</dbReference>
<evidence type="ECO:0000313" key="2">
    <source>
        <dbReference type="EMBL" id="KAF6823774.1"/>
    </source>
</evidence>
<dbReference type="Pfam" id="PF06985">
    <property type="entry name" value="HET"/>
    <property type="match status" value="1"/>
</dbReference>
<evidence type="ECO:0000259" key="1">
    <source>
        <dbReference type="Pfam" id="PF06985"/>
    </source>
</evidence>
<dbReference type="InterPro" id="IPR010730">
    <property type="entry name" value="HET"/>
</dbReference>
<feature type="domain" description="Heterokaryon incompatibility" evidence="1">
    <location>
        <begin position="22"/>
        <end position="104"/>
    </location>
</feature>
<dbReference type="OrthoDB" id="20872at2759"/>
<keyword evidence="3" id="KW-1185">Reference proteome</keyword>
<name>A0A8H6N861_9PEZI</name>
<sequence>MRLLNATTLQIDTVLPGREPPYAILSHRWTDDEVMLGDVQSRTAHRKASSAKLKGCCDVALSQGLSHVSIDTCCIDQTSSAELSEAINSMFRWYRGAQVCYAYLFDACGEDDYLQSQWFERGWTLQELIAPKECLLGIFNIHMPLLYGEGGENAFIRLQREIISNLNSADDSWLAWGLYIPQKGVRPRFHDAMEGMLAKSPSLFKDSWDVVLVQRGAGTAALRVSVTNADIHVQLPVVTKYGWDELLLGCQLRSDYWSVISIPVINHLGRYYRKSGWTKSVDEELWSGATALNMNSTWGNGNVATLKDLILASGEYIAAEVTGKDANT</sequence>
<dbReference type="Proteomes" id="UP000639643">
    <property type="component" value="Unassembled WGS sequence"/>
</dbReference>
<protein>
    <submittedName>
        <fullName evidence="2">Het domain protein</fullName>
    </submittedName>
</protein>
<reference evidence="2" key="1">
    <citation type="journal article" date="2020" name="Phytopathology">
        <title>Genome Sequence Resources of Colletotrichum truncatum, C. plurivorum, C. musicola, and C. sojae: Four Species Pathogenic to Soybean (Glycine max).</title>
        <authorList>
            <person name="Rogerio F."/>
            <person name="Boufleur T.R."/>
            <person name="Ciampi-Guillardi M."/>
            <person name="Sukno S.A."/>
            <person name="Thon M.R."/>
            <person name="Massola Junior N.S."/>
            <person name="Baroncelli R."/>
        </authorList>
    </citation>
    <scope>NUCLEOTIDE SEQUENCE</scope>
    <source>
        <strain evidence="2">LFN0074</strain>
    </source>
</reference>
<gene>
    <name evidence="2" type="ORF">CMUS01_10544</name>
</gene>
<organism evidence="2 3">
    <name type="scientific">Colletotrichum musicola</name>
    <dbReference type="NCBI Taxonomy" id="2175873"/>
    <lineage>
        <taxon>Eukaryota</taxon>
        <taxon>Fungi</taxon>
        <taxon>Dikarya</taxon>
        <taxon>Ascomycota</taxon>
        <taxon>Pezizomycotina</taxon>
        <taxon>Sordariomycetes</taxon>
        <taxon>Hypocreomycetidae</taxon>
        <taxon>Glomerellales</taxon>
        <taxon>Glomerellaceae</taxon>
        <taxon>Colletotrichum</taxon>
        <taxon>Colletotrichum orchidearum species complex</taxon>
    </lineage>
</organism>
<dbReference type="PANTHER" id="PTHR10622:SF10">
    <property type="entry name" value="HET DOMAIN-CONTAINING PROTEIN"/>
    <property type="match status" value="1"/>
</dbReference>
<proteinExistence type="predicted"/>
<comment type="caution">
    <text evidence="2">The sequence shown here is derived from an EMBL/GenBank/DDBJ whole genome shotgun (WGS) entry which is preliminary data.</text>
</comment>